<sequence>MIEYGDRSVDDAVLILNRGSKGKTRKLDEKKRKQLSQLFFENIAEIICEIPESAEKKITITKIDVPKMFTEIKIYWKAFGNTKDIEIKEFLEENSGFIRQKLGESLFHSNVPKLNFLADREHLLLDEMNQLFAVADYGIQYRALSKTGQVLGSQKDTGAVTEEKVQKIPRFLLAKKKKMEAKKLQESSC</sequence>
<organism evidence="1 2">
    <name type="scientific">Panagrolaimus sp. JU765</name>
    <dbReference type="NCBI Taxonomy" id="591449"/>
    <lineage>
        <taxon>Eukaryota</taxon>
        <taxon>Metazoa</taxon>
        <taxon>Ecdysozoa</taxon>
        <taxon>Nematoda</taxon>
        <taxon>Chromadorea</taxon>
        <taxon>Rhabditida</taxon>
        <taxon>Tylenchina</taxon>
        <taxon>Panagrolaimomorpha</taxon>
        <taxon>Panagrolaimoidea</taxon>
        <taxon>Panagrolaimidae</taxon>
        <taxon>Panagrolaimus</taxon>
    </lineage>
</organism>
<dbReference type="Proteomes" id="UP000887576">
    <property type="component" value="Unplaced"/>
</dbReference>
<name>A0AC34R836_9BILA</name>
<accession>A0AC34R836</accession>
<evidence type="ECO:0000313" key="2">
    <source>
        <dbReference type="WBParaSite" id="JU765_v2.g4214.t1"/>
    </source>
</evidence>
<proteinExistence type="predicted"/>
<reference evidence="2" key="1">
    <citation type="submission" date="2022-11" db="UniProtKB">
        <authorList>
            <consortium name="WormBaseParasite"/>
        </authorList>
    </citation>
    <scope>IDENTIFICATION</scope>
</reference>
<protein>
    <submittedName>
        <fullName evidence="2">Uncharacterized protein</fullName>
    </submittedName>
</protein>
<evidence type="ECO:0000313" key="1">
    <source>
        <dbReference type="Proteomes" id="UP000887576"/>
    </source>
</evidence>
<dbReference type="WBParaSite" id="JU765_v2.g4214.t1">
    <property type="protein sequence ID" value="JU765_v2.g4214.t1"/>
    <property type="gene ID" value="JU765_v2.g4214"/>
</dbReference>